<reference evidence="1 2" key="2">
    <citation type="submission" date="2018-04" db="EMBL/GenBank/DDBJ databases">
        <title>Genomic sequence of a freshwater isolate of Shewanella morhuae.</title>
        <authorList>
            <person name="Castillo D.E."/>
            <person name="Gram L."/>
        </authorList>
    </citation>
    <scope>NUCLEOTIDE SEQUENCE [LARGE SCALE GENOMIC DNA]</scope>
    <source>
        <strain evidence="1 2">CW7</strain>
    </source>
</reference>
<gene>
    <name evidence="1" type="ORF">C9I43_12935</name>
</gene>
<reference evidence="1 2" key="1">
    <citation type="submission" date="2018-03" db="EMBL/GenBank/DDBJ databases">
        <authorList>
            <person name="Dailey F.E."/>
        </authorList>
    </citation>
    <scope>NUCLEOTIDE SEQUENCE [LARGE SCALE GENOMIC DNA]</scope>
    <source>
        <strain evidence="1 2">CW7</strain>
    </source>
</reference>
<evidence type="ECO:0000313" key="1">
    <source>
        <dbReference type="EMBL" id="PTA51331.1"/>
    </source>
</evidence>
<comment type="caution">
    <text evidence="1">The sequence shown here is derived from an EMBL/GenBank/DDBJ whole genome shotgun (WGS) entry which is preliminary data.</text>
</comment>
<dbReference type="Proteomes" id="UP000240506">
    <property type="component" value="Unassembled WGS sequence"/>
</dbReference>
<proteinExistence type="predicted"/>
<accession>A0ABX5HY09</accession>
<name>A0ABX5HY09_9GAMM</name>
<protein>
    <submittedName>
        <fullName evidence="1">Uncharacterized protein</fullName>
    </submittedName>
</protein>
<sequence>MSDERGIYDFFAAIKKWAVLNEKRYGMEGGRFAIFWVKLNIKNAALAAFDAQNSRLISPAYSLALNAAVLE</sequence>
<organism evidence="1 2">
    <name type="scientific">Shewanella morhuae</name>
    <dbReference type="NCBI Taxonomy" id="365591"/>
    <lineage>
        <taxon>Bacteria</taxon>
        <taxon>Pseudomonadati</taxon>
        <taxon>Pseudomonadota</taxon>
        <taxon>Gammaproteobacteria</taxon>
        <taxon>Alteromonadales</taxon>
        <taxon>Shewanellaceae</taxon>
        <taxon>Shewanella</taxon>
    </lineage>
</organism>
<keyword evidence="2" id="KW-1185">Reference proteome</keyword>
<dbReference type="EMBL" id="PYSG01000002">
    <property type="protein sequence ID" value="PTA51331.1"/>
    <property type="molecule type" value="Genomic_DNA"/>
</dbReference>
<evidence type="ECO:0000313" key="2">
    <source>
        <dbReference type="Proteomes" id="UP000240506"/>
    </source>
</evidence>